<dbReference type="InterPro" id="IPR050469">
    <property type="entry name" value="Diguanylate_Cyclase"/>
</dbReference>
<dbReference type="PANTHER" id="PTHR45138">
    <property type="entry name" value="REGULATORY COMPONENTS OF SENSORY TRANSDUCTION SYSTEM"/>
    <property type="match status" value="1"/>
</dbReference>
<keyword evidence="7" id="KW-1185">Reference proteome</keyword>
<dbReference type="NCBIfam" id="TIGR00254">
    <property type="entry name" value="GGDEF"/>
    <property type="match status" value="1"/>
</dbReference>
<dbReference type="InterPro" id="IPR029787">
    <property type="entry name" value="Nucleotide_cyclase"/>
</dbReference>
<evidence type="ECO:0000259" key="5">
    <source>
        <dbReference type="PROSITE" id="PS50887"/>
    </source>
</evidence>
<dbReference type="SMART" id="SM00267">
    <property type="entry name" value="GGDEF"/>
    <property type="match status" value="1"/>
</dbReference>
<feature type="transmembrane region" description="Helical" evidence="4">
    <location>
        <begin position="87"/>
        <end position="107"/>
    </location>
</feature>
<dbReference type="GO" id="GO:0005886">
    <property type="term" value="C:plasma membrane"/>
    <property type="evidence" value="ECO:0007669"/>
    <property type="project" value="TreeGrafter"/>
</dbReference>
<evidence type="ECO:0000313" key="7">
    <source>
        <dbReference type="Proteomes" id="UP000281094"/>
    </source>
</evidence>
<evidence type="ECO:0000256" key="2">
    <source>
        <dbReference type="ARBA" id="ARBA00034247"/>
    </source>
</evidence>
<evidence type="ECO:0000256" key="3">
    <source>
        <dbReference type="SAM" id="MobiDB-lite"/>
    </source>
</evidence>
<feature type="transmembrane region" description="Helical" evidence="4">
    <location>
        <begin position="194"/>
        <end position="214"/>
    </location>
</feature>
<organism evidence="6 7">
    <name type="scientific">Notoacmeibacter ruber</name>
    <dbReference type="NCBI Taxonomy" id="2670375"/>
    <lineage>
        <taxon>Bacteria</taxon>
        <taxon>Pseudomonadati</taxon>
        <taxon>Pseudomonadota</taxon>
        <taxon>Alphaproteobacteria</taxon>
        <taxon>Hyphomicrobiales</taxon>
        <taxon>Notoacmeibacteraceae</taxon>
        <taxon>Notoacmeibacter</taxon>
    </lineage>
</organism>
<dbReference type="SUPFAM" id="SSF55073">
    <property type="entry name" value="Nucleotide cyclase"/>
    <property type="match status" value="1"/>
</dbReference>
<name>A0A3L7J8H4_9HYPH</name>
<evidence type="ECO:0000256" key="1">
    <source>
        <dbReference type="ARBA" id="ARBA00012528"/>
    </source>
</evidence>
<dbReference type="GO" id="GO:0043709">
    <property type="term" value="P:cell adhesion involved in single-species biofilm formation"/>
    <property type="evidence" value="ECO:0007669"/>
    <property type="project" value="TreeGrafter"/>
</dbReference>
<dbReference type="PANTHER" id="PTHR45138:SF9">
    <property type="entry name" value="DIGUANYLATE CYCLASE DGCM-RELATED"/>
    <property type="match status" value="1"/>
</dbReference>
<gene>
    <name evidence="6" type="ORF">D8780_00560</name>
</gene>
<feature type="transmembrane region" description="Helical" evidence="4">
    <location>
        <begin position="62"/>
        <end position="81"/>
    </location>
</feature>
<comment type="catalytic activity">
    <reaction evidence="2">
        <text>2 GTP = 3',3'-c-di-GMP + 2 diphosphate</text>
        <dbReference type="Rhea" id="RHEA:24898"/>
        <dbReference type="ChEBI" id="CHEBI:33019"/>
        <dbReference type="ChEBI" id="CHEBI:37565"/>
        <dbReference type="ChEBI" id="CHEBI:58805"/>
        <dbReference type="EC" id="2.7.7.65"/>
    </reaction>
</comment>
<keyword evidence="4" id="KW-1133">Transmembrane helix</keyword>
<keyword evidence="4" id="KW-0472">Membrane</keyword>
<proteinExistence type="predicted"/>
<dbReference type="Pfam" id="PF00990">
    <property type="entry name" value="GGDEF"/>
    <property type="match status" value="1"/>
</dbReference>
<evidence type="ECO:0000256" key="4">
    <source>
        <dbReference type="SAM" id="Phobius"/>
    </source>
</evidence>
<dbReference type="InterPro" id="IPR000160">
    <property type="entry name" value="GGDEF_dom"/>
</dbReference>
<dbReference type="FunFam" id="3.30.70.270:FF:000001">
    <property type="entry name" value="Diguanylate cyclase domain protein"/>
    <property type="match status" value="1"/>
</dbReference>
<dbReference type="EC" id="2.7.7.65" evidence="1"/>
<accession>A0A3L7J8H4</accession>
<keyword evidence="4" id="KW-0812">Transmembrane</keyword>
<feature type="transmembrane region" description="Helical" evidence="4">
    <location>
        <begin position="168"/>
        <end position="188"/>
    </location>
</feature>
<feature type="transmembrane region" description="Helical" evidence="4">
    <location>
        <begin position="145"/>
        <end position="161"/>
    </location>
</feature>
<dbReference type="EMBL" id="RCWN01000001">
    <property type="protein sequence ID" value="RLQ86916.1"/>
    <property type="molecule type" value="Genomic_DNA"/>
</dbReference>
<dbReference type="InterPro" id="IPR043128">
    <property type="entry name" value="Rev_trsase/Diguanyl_cyclase"/>
</dbReference>
<feature type="transmembrane region" description="Helical" evidence="4">
    <location>
        <begin position="114"/>
        <end position="133"/>
    </location>
</feature>
<dbReference type="PROSITE" id="PS50887">
    <property type="entry name" value="GGDEF"/>
    <property type="match status" value="1"/>
</dbReference>
<dbReference type="AlphaFoldDB" id="A0A3L7J8H4"/>
<feature type="compositionally biased region" description="Basic and acidic residues" evidence="3">
    <location>
        <begin position="408"/>
        <end position="419"/>
    </location>
</feature>
<dbReference type="GO" id="GO:1902201">
    <property type="term" value="P:negative regulation of bacterial-type flagellum-dependent cell motility"/>
    <property type="evidence" value="ECO:0007669"/>
    <property type="project" value="TreeGrafter"/>
</dbReference>
<dbReference type="CDD" id="cd01949">
    <property type="entry name" value="GGDEF"/>
    <property type="match status" value="1"/>
</dbReference>
<feature type="region of interest" description="Disordered" evidence="3">
    <location>
        <begin position="399"/>
        <end position="419"/>
    </location>
</feature>
<dbReference type="GO" id="GO:0052621">
    <property type="term" value="F:diguanylate cyclase activity"/>
    <property type="evidence" value="ECO:0007669"/>
    <property type="project" value="UniProtKB-EC"/>
</dbReference>
<dbReference type="Gene3D" id="3.30.70.270">
    <property type="match status" value="1"/>
</dbReference>
<protein>
    <recommendedName>
        <fullName evidence="1">diguanylate cyclase</fullName>
        <ecNumber evidence="1">2.7.7.65</ecNumber>
    </recommendedName>
</protein>
<comment type="caution">
    <text evidence="6">The sequence shown here is derived from an EMBL/GenBank/DDBJ whole genome shotgun (WGS) entry which is preliminary data.</text>
</comment>
<evidence type="ECO:0000313" key="6">
    <source>
        <dbReference type="EMBL" id="RLQ86916.1"/>
    </source>
</evidence>
<feature type="domain" description="GGDEF" evidence="5">
    <location>
        <begin position="269"/>
        <end position="403"/>
    </location>
</feature>
<sequence length="419" mass="46224">MECSVASGLVPEGAKVQQSTITQADLETAIRQKSWTGKFSPALEAAYLSYVRQYHVGYLRSTIIPSLFIYNAFLIADYLLVPDSFGLTLMLHLGMVSIWILVVGLSLKNVHGPVVPQLLAVSIPILMIAQIMMVYSASESVAKEQYQYLAIPIVIYMNVVIRPDRRFALGASALITALYSTTLIVGSAPFSVKLVGISTIIAVAYLTLSANARMERDTRHAFLRRLQDEHHRNQSEEAANRDALTGLSNRRHLDSWVNANWERLAQDNISIAIVMLDIDHFKSLNDRHGHTIGDRCLEKVADLLSKNLRDTSDMAVRYGGEEFLVMLTAADLTTAKQFAERVRHALETMSLDIEEECLYLTASFGVMAGPASSHAIEELIEGADSALYNAKLSGRNRVCPPSRLRKKQSGDDKAAAAAL</sequence>
<reference evidence="6 7" key="1">
    <citation type="submission" date="2018-10" db="EMBL/GenBank/DDBJ databases">
        <title>Notoacmeibacter sp. M2BS9Y-3-1, whole genome shotgun sequence.</title>
        <authorList>
            <person name="Tuo L."/>
        </authorList>
    </citation>
    <scope>NUCLEOTIDE SEQUENCE [LARGE SCALE GENOMIC DNA]</scope>
    <source>
        <strain evidence="6 7">M2BS9Y-3-1</strain>
    </source>
</reference>
<dbReference type="Proteomes" id="UP000281094">
    <property type="component" value="Unassembled WGS sequence"/>
</dbReference>